<dbReference type="SMART" id="SM00490">
    <property type="entry name" value="HELICc"/>
    <property type="match status" value="1"/>
</dbReference>
<keyword evidence="4" id="KW-0347">Helicase</keyword>
<reference evidence="12 13" key="1">
    <citation type="submission" date="2016-11" db="EMBL/GenBank/DDBJ databases">
        <authorList>
            <person name="Jaros S."/>
            <person name="Januszkiewicz K."/>
            <person name="Wedrychowicz H."/>
        </authorList>
    </citation>
    <scope>NUCLEOTIDE SEQUENCE [LARGE SCALE GENOMIC DNA]</scope>
    <source>
        <strain evidence="12 13">DSM 9297</strain>
    </source>
</reference>
<evidence type="ECO:0000256" key="5">
    <source>
        <dbReference type="ARBA" id="ARBA00022840"/>
    </source>
</evidence>
<dbReference type="Pfam" id="PF16203">
    <property type="entry name" value="ERCC3_RAD25_C"/>
    <property type="match status" value="1"/>
</dbReference>
<evidence type="ECO:0000313" key="12">
    <source>
        <dbReference type="EMBL" id="SHH65483.1"/>
    </source>
</evidence>
<comment type="catalytic activity">
    <reaction evidence="7">
        <text>Couples ATP hydrolysis with the unwinding of duplex DNA by translocating in the 3'-5' direction.</text>
        <dbReference type="EC" id="5.6.2.4"/>
    </reaction>
</comment>
<dbReference type="PROSITE" id="PS51194">
    <property type="entry name" value="HELICASE_CTER"/>
    <property type="match status" value="1"/>
</dbReference>
<evidence type="ECO:0000256" key="9">
    <source>
        <dbReference type="ARBA" id="ARBA00048988"/>
    </source>
</evidence>
<dbReference type="SUPFAM" id="SSF52540">
    <property type="entry name" value="P-loop containing nucleoside triphosphate hydrolases"/>
    <property type="match status" value="1"/>
</dbReference>
<evidence type="ECO:0000256" key="1">
    <source>
        <dbReference type="ARBA" id="ARBA00006637"/>
    </source>
</evidence>
<keyword evidence="3" id="KW-0378">Hydrolase</keyword>
<evidence type="ECO:0000256" key="8">
    <source>
        <dbReference type="ARBA" id="ARBA00034808"/>
    </source>
</evidence>
<evidence type="ECO:0000256" key="6">
    <source>
        <dbReference type="ARBA" id="ARBA00023235"/>
    </source>
</evidence>
<proteinExistence type="inferred from homology"/>
<dbReference type="InterPro" id="IPR032438">
    <property type="entry name" value="ERCC3_RAD25_C"/>
</dbReference>
<evidence type="ECO:0000259" key="10">
    <source>
        <dbReference type="PROSITE" id="PS51192"/>
    </source>
</evidence>
<comment type="similarity">
    <text evidence="1">Belongs to the helicase family. RAD25/XPB subfamily.</text>
</comment>
<dbReference type="STRING" id="43928.SAMN05443636_3100"/>
<dbReference type="Proteomes" id="UP000184357">
    <property type="component" value="Unassembled WGS sequence"/>
</dbReference>
<evidence type="ECO:0000256" key="7">
    <source>
        <dbReference type="ARBA" id="ARBA00034617"/>
    </source>
</evidence>
<dbReference type="PRINTS" id="PR00851">
    <property type="entry name" value="XRODRMPGMNTB"/>
</dbReference>
<gene>
    <name evidence="12" type="ORF">SAMN05443636_3100</name>
</gene>
<dbReference type="InterPro" id="IPR001650">
    <property type="entry name" value="Helicase_C-like"/>
</dbReference>
<dbReference type="AlphaFoldDB" id="A0A1M5URZ7"/>
<dbReference type="PANTHER" id="PTHR11274:SF0">
    <property type="entry name" value="GENERAL TRANSCRIPTION AND DNA REPAIR FACTOR IIH HELICASE SUBUNIT XPB"/>
    <property type="match status" value="1"/>
</dbReference>
<dbReference type="GO" id="GO:0003677">
    <property type="term" value="F:DNA binding"/>
    <property type="evidence" value="ECO:0007669"/>
    <property type="project" value="InterPro"/>
</dbReference>
<dbReference type="PANTHER" id="PTHR11274">
    <property type="entry name" value="RAD25/XP-B DNA REPAIR HELICASE"/>
    <property type="match status" value="1"/>
</dbReference>
<dbReference type="GO" id="GO:0016787">
    <property type="term" value="F:hydrolase activity"/>
    <property type="evidence" value="ECO:0007669"/>
    <property type="project" value="UniProtKB-KW"/>
</dbReference>
<dbReference type="Gene3D" id="3.40.50.300">
    <property type="entry name" value="P-loop containing nucleotide triphosphate hydrolases"/>
    <property type="match status" value="2"/>
</dbReference>
<dbReference type="SMART" id="SM00487">
    <property type="entry name" value="DEXDc"/>
    <property type="match status" value="1"/>
</dbReference>
<dbReference type="GO" id="GO:0005524">
    <property type="term" value="F:ATP binding"/>
    <property type="evidence" value="ECO:0007669"/>
    <property type="project" value="UniProtKB-KW"/>
</dbReference>
<sequence>MPKNTQYPLEDVRESVFELLSEQPFVTTGGVAKAHGMDSETARLKLNKLVEQDTLKTRQIGASARVWFSDANIAPEQILQKTAAEGSAPEQMSERTLFFPSRREIVVDSPQDETRDILSRVAHLVDSTGSGFLYKIDQEDIWTAAYDTFDTLRSDLQAVVGDEWTASFESRIRDDWDRAHQFRLRTRVADSNQYSVLEADDQDLFESVAKANLDYNTHYTEFLSETAMRIKNGAEASVKEVLYEEGYPVLDERRLKDGASLEVQLGDEFDLREYQQRWVDQFAERRAGVFVGPSGSGKTVAAIGAMEAIGGETLIIVPSRELAQQWVTELTEKTNLDQSQIGQYHGGQKEVRPVTIATYDIAAMKRHRELFNERDWGLVIADECHHAVASTWKRFREIQSTARLGLSATPVRESGDAKEIYTLIGPPIGSDWRELFEAGWVSQPEVEMRLVGWESESARDQYKQADGTQKLIEAARNPAKQSAISDLLERHSGEKALIFADWIEQGKDLSNALNLPFIYGETSHERRESIYQQFRDGDIEALIVSRVGDEGIDLPDAEVAILASTMGSSRSQTGQRAGRTMRPFGDAAVYLLLTKGTGEEEWGRESTQYLAEKGVSVQKTGNSDSVP</sequence>
<organism evidence="12 13">
    <name type="scientific">Halobaculum gomorrense</name>
    <dbReference type="NCBI Taxonomy" id="43928"/>
    <lineage>
        <taxon>Archaea</taxon>
        <taxon>Methanobacteriati</taxon>
        <taxon>Methanobacteriota</taxon>
        <taxon>Stenosarchaea group</taxon>
        <taxon>Halobacteria</taxon>
        <taxon>Halobacteriales</taxon>
        <taxon>Haloferacaceae</taxon>
        <taxon>Halobaculum</taxon>
    </lineage>
</organism>
<dbReference type="CDD" id="cd17926">
    <property type="entry name" value="DEXHc_RE"/>
    <property type="match status" value="1"/>
</dbReference>
<evidence type="ECO:0000256" key="3">
    <source>
        <dbReference type="ARBA" id="ARBA00022801"/>
    </source>
</evidence>
<keyword evidence="2" id="KW-0547">Nucleotide-binding</keyword>
<dbReference type="Pfam" id="PF04851">
    <property type="entry name" value="ResIII"/>
    <property type="match status" value="1"/>
</dbReference>
<dbReference type="InterPro" id="IPR006935">
    <property type="entry name" value="Helicase/UvrB_N"/>
</dbReference>
<dbReference type="InterPro" id="IPR050615">
    <property type="entry name" value="ATP-dep_DNA_Helicase"/>
</dbReference>
<evidence type="ECO:0000259" key="11">
    <source>
        <dbReference type="PROSITE" id="PS51194"/>
    </source>
</evidence>
<dbReference type="PROSITE" id="PS51192">
    <property type="entry name" value="HELICASE_ATP_BIND_1"/>
    <property type="match status" value="1"/>
</dbReference>
<protein>
    <recommendedName>
        <fullName evidence="8">DNA 3'-5' helicase</fullName>
        <ecNumber evidence="8">5.6.2.4</ecNumber>
    </recommendedName>
</protein>
<evidence type="ECO:0000256" key="4">
    <source>
        <dbReference type="ARBA" id="ARBA00022806"/>
    </source>
</evidence>
<dbReference type="GO" id="GO:0043138">
    <property type="term" value="F:3'-5' DNA helicase activity"/>
    <property type="evidence" value="ECO:0007669"/>
    <property type="project" value="UniProtKB-EC"/>
</dbReference>
<dbReference type="InterPro" id="IPR027417">
    <property type="entry name" value="P-loop_NTPase"/>
</dbReference>
<keyword evidence="13" id="KW-1185">Reference proteome</keyword>
<accession>A0A1M5URZ7</accession>
<evidence type="ECO:0000313" key="13">
    <source>
        <dbReference type="Proteomes" id="UP000184357"/>
    </source>
</evidence>
<keyword evidence="5" id="KW-0067">ATP-binding</keyword>
<keyword evidence="6" id="KW-0413">Isomerase</keyword>
<feature type="domain" description="Helicase C-terminal" evidence="11">
    <location>
        <begin position="483"/>
        <end position="627"/>
    </location>
</feature>
<name>A0A1M5URZ7_9EURY</name>
<dbReference type="EC" id="5.6.2.4" evidence="8"/>
<feature type="domain" description="Helicase ATP-binding" evidence="10">
    <location>
        <begin position="279"/>
        <end position="428"/>
    </location>
</feature>
<dbReference type="InterPro" id="IPR014001">
    <property type="entry name" value="Helicase_ATP-bd"/>
</dbReference>
<comment type="catalytic activity">
    <reaction evidence="9">
        <text>ATP + H2O = ADP + phosphate + H(+)</text>
        <dbReference type="Rhea" id="RHEA:13065"/>
        <dbReference type="ChEBI" id="CHEBI:15377"/>
        <dbReference type="ChEBI" id="CHEBI:15378"/>
        <dbReference type="ChEBI" id="CHEBI:30616"/>
        <dbReference type="ChEBI" id="CHEBI:43474"/>
        <dbReference type="ChEBI" id="CHEBI:456216"/>
        <dbReference type="EC" id="5.6.2.4"/>
    </reaction>
</comment>
<evidence type="ECO:0000256" key="2">
    <source>
        <dbReference type="ARBA" id="ARBA00022741"/>
    </source>
</evidence>
<dbReference type="EMBL" id="FQWV01000012">
    <property type="protein sequence ID" value="SHH65483.1"/>
    <property type="molecule type" value="Genomic_DNA"/>
</dbReference>